<name>A0ABR7LWW2_9ACTN</name>
<dbReference type="SUPFAM" id="SSF54909">
    <property type="entry name" value="Dimeric alpha+beta barrel"/>
    <property type="match status" value="1"/>
</dbReference>
<dbReference type="EMBL" id="JABVEC010000025">
    <property type="protein sequence ID" value="MBC6469241.1"/>
    <property type="molecule type" value="Genomic_DNA"/>
</dbReference>
<dbReference type="Proteomes" id="UP000805614">
    <property type="component" value="Unassembled WGS sequence"/>
</dbReference>
<gene>
    <name evidence="2" type="ORF">HKK74_27640</name>
</gene>
<dbReference type="Pfam" id="PF03992">
    <property type="entry name" value="ABM"/>
    <property type="match status" value="1"/>
</dbReference>
<dbReference type="Gene3D" id="3.30.70.100">
    <property type="match status" value="1"/>
</dbReference>
<reference evidence="2 3" key="1">
    <citation type="submission" date="2020-06" db="EMBL/GenBank/DDBJ databases">
        <title>Actinomadura xiongansis sp. nov., isolated from soil of Baiyangdian.</title>
        <authorList>
            <person name="Zhang X."/>
        </authorList>
    </citation>
    <scope>NUCLEOTIDE SEQUENCE [LARGE SCALE GENOMIC DNA]</scope>
    <source>
        <strain evidence="2 3">HBUM206468</strain>
    </source>
</reference>
<dbReference type="InterPro" id="IPR011008">
    <property type="entry name" value="Dimeric_a/b-barrel"/>
</dbReference>
<evidence type="ECO:0000313" key="3">
    <source>
        <dbReference type="Proteomes" id="UP000805614"/>
    </source>
</evidence>
<evidence type="ECO:0000313" key="2">
    <source>
        <dbReference type="EMBL" id="MBC6469241.1"/>
    </source>
</evidence>
<dbReference type="GO" id="GO:0004497">
    <property type="term" value="F:monooxygenase activity"/>
    <property type="evidence" value="ECO:0007669"/>
    <property type="project" value="UniProtKB-KW"/>
</dbReference>
<proteinExistence type="predicted"/>
<comment type="caution">
    <text evidence="2">The sequence shown here is derived from an EMBL/GenBank/DDBJ whole genome shotgun (WGS) entry which is preliminary data.</text>
</comment>
<keyword evidence="2" id="KW-0503">Monooxygenase</keyword>
<dbReference type="InterPro" id="IPR007138">
    <property type="entry name" value="ABM_dom"/>
</dbReference>
<dbReference type="PROSITE" id="PS51725">
    <property type="entry name" value="ABM"/>
    <property type="match status" value="1"/>
</dbReference>
<protein>
    <submittedName>
        <fullName evidence="2">Antibiotic biosynthesis monooxygenase</fullName>
    </submittedName>
</protein>
<evidence type="ECO:0000259" key="1">
    <source>
        <dbReference type="PROSITE" id="PS51725"/>
    </source>
</evidence>
<sequence length="115" mass="12722">MIQSVLVLRAKAGRAQEIEDLYRERGILERSVQFPGCRAATLLRCTDGGPGTHLVIADWDDADAYRRWVADPWRATISGELTALLDIEPGEPVIGGLYEPVISDRTDQPTTEELS</sequence>
<feature type="domain" description="ABM" evidence="1">
    <location>
        <begin position="2"/>
        <end position="94"/>
    </location>
</feature>
<dbReference type="RefSeq" id="WP_187246292.1">
    <property type="nucleotide sequence ID" value="NZ_BAAAOK010000040.1"/>
</dbReference>
<keyword evidence="2" id="KW-0560">Oxidoreductase</keyword>
<keyword evidence="3" id="KW-1185">Reference proteome</keyword>
<accession>A0ABR7LWW2</accession>
<organism evidence="2 3">
    <name type="scientific">Actinomadura alba</name>
    <dbReference type="NCBI Taxonomy" id="406431"/>
    <lineage>
        <taxon>Bacteria</taxon>
        <taxon>Bacillati</taxon>
        <taxon>Actinomycetota</taxon>
        <taxon>Actinomycetes</taxon>
        <taxon>Streptosporangiales</taxon>
        <taxon>Thermomonosporaceae</taxon>
        <taxon>Actinomadura</taxon>
    </lineage>
</organism>